<keyword evidence="1" id="KW-1133">Transmembrane helix</keyword>
<dbReference type="Proteomes" id="UP001302812">
    <property type="component" value="Unassembled WGS sequence"/>
</dbReference>
<reference evidence="2" key="2">
    <citation type="submission" date="2023-05" db="EMBL/GenBank/DDBJ databases">
        <authorList>
            <consortium name="Lawrence Berkeley National Laboratory"/>
            <person name="Steindorff A."/>
            <person name="Hensen N."/>
            <person name="Bonometti L."/>
            <person name="Westerberg I."/>
            <person name="Brannstrom I.O."/>
            <person name="Guillou S."/>
            <person name="Cros-Aarteil S."/>
            <person name="Calhoun S."/>
            <person name="Haridas S."/>
            <person name="Kuo A."/>
            <person name="Mondo S."/>
            <person name="Pangilinan J."/>
            <person name="Riley R."/>
            <person name="Labutti K."/>
            <person name="Andreopoulos B."/>
            <person name="Lipzen A."/>
            <person name="Chen C."/>
            <person name="Yanf M."/>
            <person name="Daum C."/>
            <person name="Ng V."/>
            <person name="Clum A."/>
            <person name="Ohm R."/>
            <person name="Martin F."/>
            <person name="Silar P."/>
            <person name="Natvig D."/>
            <person name="Lalanne C."/>
            <person name="Gautier V."/>
            <person name="Ament-Velasquez S.L."/>
            <person name="Kruys A."/>
            <person name="Hutchinson M.I."/>
            <person name="Powell A.J."/>
            <person name="Barry K."/>
            <person name="Miller A.N."/>
            <person name="Grigoriev I.V."/>
            <person name="Debuchy R."/>
            <person name="Gladieux P."/>
            <person name="Thoren M.H."/>
            <person name="Johannesson H."/>
        </authorList>
    </citation>
    <scope>NUCLEOTIDE SEQUENCE</scope>
    <source>
        <strain evidence="2">CBS 508.74</strain>
    </source>
</reference>
<evidence type="ECO:0000313" key="2">
    <source>
        <dbReference type="EMBL" id="KAK4117365.1"/>
    </source>
</evidence>
<protein>
    <submittedName>
        <fullName evidence="2">Uncharacterized protein</fullName>
    </submittedName>
</protein>
<accession>A0AAN6YX61</accession>
<evidence type="ECO:0000256" key="1">
    <source>
        <dbReference type="SAM" id="Phobius"/>
    </source>
</evidence>
<gene>
    <name evidence="2" type="ORF">N656DRAFT_32896</name>
</gene>
<comment type="caution">
    <text evidence="2">The sequence shown here is derived from an EMBL/GenBank/DDBJ whole genome shotgun (WGS) entry which is preliminary data.</text>
</comment>
<organism evidence="2 3">
    <name type="scientific">Canariomyces notabilis</name>
    <dbReference type="NCBI Taxonomy" id="2074819"/>
    <lineage>
        <taxon>Eukaryota</taxon>
        <taxon>Fungi</taxon>
        <taxon>Dikarya</taxon>
        <taxon>Ascomycota</taxon>
        <taxon>Pezizomycotina</taxon>
        <taxon>Sordariomycetes</taxon>
        <taxon>Sordariomycetidae</taxon>
        <taxon>Sordariales</taxon>
        <taxon>Chaetomiaceae</taxon>
        <taxon>Canariomyces</taxon>
    </lineage>
</organism>
<dbReference type="EMBL" id="MU853332">
    <property type="protein sequence ID" value="KAK4117365.1"/>
    <property type="molecule type" value="Genomic_DNA"/>
</dbReference>
<dbReference type="GeneID" id="89933383"/>
<name>A0AAN6YX61_9PEZI</name>
<dbReference type="RefSeq" id="XP_064674935.1">
    <property type="nucleotide sequence ID" value="XM_064809260.1"/>
</dbReference>
<proteinExistence type="predicted"/>
<keyword evidence="1" id="KW-0812">Transmembrane</keyword>
<evidence type="ECO:0000313" key="3">
    <source>
        <dbReference type="Proteomes" id="UP001302812"/>
    </source>
</evidence>
<reference evidence="2" key="1">
    <citation type="journal article" date="2023" name="Mol. Phylogenet. Evol.">
        <title>Genome-scale phylogeny and comparative genomics of the fungal order Sordariales.</title>
        <authorList>
            <person name="Hensen N."/>
            <person name="Bonometti L."/>
            <person name="Westerberg I."/>
            <person name="Brannstrom I.O."/>
            <person name="Guillou S."/>
            <person name="Cros-Aarteil S."/>
            <person name="Calhoun S."/>
            <person name="Haridas S."/>
            <person name="Kuo A."/>
            <person name="Mondo S."/>
            <person name="Pangilinan J."/>
            <person name="Riley R."/>
            <person name="LaButti K."/>
            <person name="Andreopoulos B."/>
            <person name="Lipzen A."/>
            <person name="Chen C."/>
            <person name="Yan M."/>
            <person name="Daum C."/>
            <person name="Ng V."/>
            <person name="Clum A."/>
            <person name="Steindorff A."/>
            <person name="Ohm R.A."/>
            <person name="Martin F."/>
            <person name="Silar P."/>
            <person name="Natvig D.O."/>
            <person name="Lalanne C."/>
            <person name="Gautier V."/>
            <person name="Ament-Velasquez S.L."/>
            <person name="Kruys A."/>
            <person name="Hutchinson M.I."/>
            <person name="Powell A.J."/>
            <person name="Barry K."/>
            <person name="Miller A.N."/>
            <person name="Grigoriev I.V."/>
            <person name="Debuchy R."/>
            <person name="Gladieux P."/>
            <person name="Hiltunen Thoren M."/>
            <person name="Johannesson H."/>
        </authorList>
    </citation>
    <scope>NUCLEOTIDE SEQUENCE</scope>
    <source>
        <strain evidence="2">CBS 508.74</strain>
    </source>
</reference>
<feature type="transmembrane region" description="Helical" evidence="1">
    <location>
        <begin position="69"/>
        <end position="89"/>
    </location>
</feature>
<sequence length="106" mass="11973">MLGYNTLTHLRYPYDPEAAGVRSQYVQSQVTTSTVRCFVRSVLQHPRYSTKSPSLIAGRFLCHLATEGSLFVLVCMYVSVLHLGTYIGYLRYPVVSATEENRTTPH</sequence>
<keyword evidence="3" id="KW-1185">Reference proteome</keyword>
<keyword evidence="1" id="KW-0472">Membrane</keyword>
<dbReference type="AlphaFoldDB" id="A0AAN6YX61"/>